<accession>A0A448WI24</accession>
<dbReference type="AlphaFoldDB" id="A0A448WI24"/>
<protein>
    <submittedName>
        <fullName evidence="1">Uncharacterized protein</fullName>
    </submittedName>
</protein>
<proteinExistence type="predicted"/>
<name>A0A448WI24_9PLAT</name>
<evidence type="ECO:0000313" key="2">
    <source>
        <dbReference type="Proteomes" id="UP000784294"/>
    </source>
</evidence>
<sequence length="171" mass="18209">MRLDYDLSATLHHSSEVSGDHRSSLTFKHHKKRRLTSELDYLSSSTCTDSSSPVVQAMGNEVCPIGGPGSRSGLSSHLVVSTIPARISTVRPPPESPFEGVNNAVADAKFAEENDEVEEASPEAVCIEEAAAGLRSVEQRSSILDASSGRPETGYVELNNFGKVAGDVSHN</sequence>
<dbReference type="Proteomes" id="UP000784294">
    <property type="component" value="Unassembled WGS sequence"/>
</dbReference>
<comment type="caution">
    <text evidence="1">The sequence shown here is derived from an EMBL/GenBank/DDBJ whole genome shotgun (WGS) entry which is preliminary data.</text>
</comment>
<organism evidence="1 2">
    <name type="scientific">Protopolystoma xenopodis</name>
    <dbReference type="NCBI Taxonomy" id="117903"/>
    <lineage>
        <taxon>Eukaryota</taxon>
        <taxon>Metazoa</taxon>
        <taxon>Spiralia</taxon>
        <taxon>Lophotrochozoa</taxon>
        <taxon>Platyhelminthes</taxon>
        <taxon>Monogenea</taxon>
        <taxon>Polyopisthocotylea</taxon>
        <taxon>Polystomatidea</taxon>
        <taxon>Polystomatidae</taxon>
        <taxon>Protopolystoma</taxon>
    </lineage>
</organism>
<dbReference type="EMBL" id="CAAALY010014167">
    <property type="protein sequence ID" value="VEL12235.1"/>
    <property type="molecule type" value="Genomic_DNA"/>
</dbReference>
<reference evidence="1" key="1">
    <citation type="submission" date="2018-11" db="EMBL/GenBank/DDBJ databases">
        <authorList>
            <consortium name="Pathogen Informatics"/>
        </authorList>
    </citation>
    <scope>NUCLEOTIDE SEQUENCE</scope>
</reference>
<gene>
    <name evidence="1" type="ORF">PXEA_LOCUS5675</name>
</gene>
<evidence type="ECO:0000313" key="1">
    <source>
        <dbReference type="EMBL" id="VEL12235.1"/>
    </source>
</evidence>
<keyword evidence="2" id="KW-1185">Reference proteome</keyword>